<evidence type="ECO:0000313" key="2">
    <source>
        <dbReference type="EMBL" id="KAL0355888.1"/>
    </source>
</evidence>
<proteinExistence type="predicted"/>
<reference evidence="2" key="2">
    <citation type="journal article" date="2024" name="Plant">
        <title>Genomic evolution and insights into agronomic trait innovations of Sesamum species.</title>
        <authorList>
            <person name="Miao H."/>
            <person name="Wang L."/>
            <person name="Qu L."/>
            <person name="Liu H."/>
            <person name="Sun Y."/>
            <person name="Le M."/>
            <person name="Wang Q."/>
            <person name="Wei S."/>
            <person name="Zheng Y."/>
            <person name="Lin W."/>
            <person name="Duan Y."/>
            <person name="Cao H."/>
            <person name="Xiong S."/>
            <person name="Wang X."/>
            <person name="Wei L."/>
            <person name="Li C."/>
            <person name="Ma Q."/>
            <person name="Ju M."/>
            <person name="Zhao R."/>
            <person name="Li G."/>
            <person name="Mu C."/>
            <person name="Tian Q."/>
            <person name="Mei H."/>
            <person name="Zhang T."/>
            <person name="Gao T."/>
            <person name="Zhang H."/>
        </authorList>
    </citation>
    <scope>NUCLEOTIDE SEQUENCE</scope>
    <source>
        <strain evidence="2">G02</strain>
    </source>
</reference>
<dbReference type="AlphaFoldDB" id="A0AAW2PJH8"/>
<reference evidence="2" key="1">
    <citation type="submission" date="2020-06" db="EMBL/GenBank/DDBJ databases">
        <authorList>
            <person name="Li T."/>
            <person name="Hu X."/>
            <person name="Zhang T."/>
            <person name="Song X."/>
            <person name="Zhang H."/>
            <person name="Dai N."/>
            <person name="Sheng W."/>
            <person name="Hou X."/>
            <person name="Wei L."/>
        </authorList>
    </citation>
    <scope>NUCLEOTIDE SEQUENCE</scope>
    <source>
        <strain evidence="2">G02</strain>
        <tissue evidence="2">Leaf</tissue>
    </source>
</reference>
<accession>A0AAW2PJH8</accession>
<comment type="caution">
    <text evidence="2">The sequence shown here is derived from an EMBL/GenBank/DDBJ whole genome shotgun (WGS) entry which is preliminary data.</text>
</comment>
<sequence>EGHGCMKMELCHLHCTNASSIKNGEIVKVDADMKPFTEAESHFANEKLYLDPNNMQEVLPSRFPISYSSEEVHPKATPIENNNEKLSEMAKDESPINGKHEVKKPPYSGVSICSPIKQKREELAKRSCSVAFQIKKAT</sequence>
<organism evidence="2">
    <name type="scientific">Sesamum radiatum</name>
    <name type="common">Black benniseed</name>
    <dbReference type="NCBI Taxonomy" id="300843"/>
    <lineage>
        <taxon>Eukaryota</taxon>
        <taxon>Viridiplantae</taxon>
        <taxon>Streptophyta</taxon>
        <taxon>Embryophyta</taxon>
        <taxon>Tracheophyta</taxon>
        <taxon>Spermatophyta</taxon>
        <taxon>Magnoliopsida</taxon>
        <taxon>eudicotyledons</taxon>
        <taxon>Gunneridae</taxon>
        <taxon>Pentapetalae</taxon>
        <taxon>asterids</taxon>
        <taxon>lamiids</taxon>
        <taxon>Lamiales</taxon>
        <taxon>Pedaliaceae</taxon>
        <taxon>Sesamum</taxon>
    </lineage>
</organism>
<protein>
    <submittedName>
        <fullName evidence="2">Uncharacterized protein</fullName>
    </submittedName>
</protein>
<feature type="compositionally biased region" description="Basic and acidic residues" evidence="1">
    <location>
        <begin position="82"/>
        <end position="104"/>
    </location>
</feature>
<feature type="region of interest" description="Disordered" evidence="1">
    <location>
        <begin position="71"/>
        <end position="104"/>
    </location>
</feature>
<feature type="non-terminal residue" evidence="2">
    <location>
        <position position="1"/>
    </location>
</feature>
<evidence type="ECO:0000256" key="1">
    <source>
        <dbReference type="SAM" id="MobiDB-lite"/>
    </source>
</evidence>
<gene>
    <name evidence="2" type="ORF">Sradi_4035700</name>
</gene>
<name>A0AAW2PJH8_SESRA</name>
<dbReference type="EMBL" id="JACGWJ010000017">
    <property type="protein sequence ID" value="KAL0355888.1"/>
    <property type="molecule type" value="Genomic_DNA"/>
</dbReference>